<comment type="caution">
    <text evidence="3">The sequence shown here is derived from an EMBL/GenBank/DDBJ whole genome shotgun (WGS) entry which is preliminary data.</text>
</comment>
<feature type="compositionally biased region" description="Low complexity" evidence="1">
    <location>
        <begin position="41"/>
        <end position="55"/>
    </location>
</feature>
<gene>
    <name evidence="3" type="ORF">Pla52o_46280</name>
</gene>
<sequence>MTLRSLISAPMTTRPRFRVANPLIVFAVLGLSLAGCRPNASAPNAADSNAPGSNATDTSQSVSDARLADGKAIDIVVVIQAPNSKHEFTLSGVKSGETVEALMRSIDEVPVEITGSGVTAFVNEIDGVSTSGSEGWTYKIDGAHAEQGIGSTTLTTSGTITWTFGSYEKQ</sequence>
<dbReference type="Pfam" id="PF14478">
    <property type="entry name" value="DUF4430"/>
    <property type="match status" value="1"/>
</dbReference>
<dbReference type="Gene3D" id="2.170.130.30">
    <property type="match status" value="1"/>
</dbReference>
<evidence type="ECO:0000256" key="1">
    <source>
        <dbReference type="SAM" id="MobiDB-lite"/>
    </source>
</evidence>
<dbReference type="RefSeq" id="WP_197169411.1">
    <property type="nucleotide sequence ID" value="NZ_SJPT01000009.1"/>
</dbReference>
<evidence type="ECO:0000313" key="4">
    <source>
        <dbReference type="Proteomes" id="UP000316304"/>
    </source>
</evidence>
<organism evidence="3 4">
    <name type="scientific">Novipirellula galeiformis</name>
    <dbReference type="NCBI Taxonomy" id="2528004"/>
    <lineage>
        <taxon>Bacteria</taxon>
        <taxon>Pseudomonadati</taxon>
        <taxon>Planctomycetota</taxon>
        <taxon>Planctomycetia</taxon>
        <taxon>Pirellulales</taxon>
        <taxon>Pirellulaceae</taxon>
        <taxon>Novipirellula</taxon>
    </lineage>
</organism>
<dbReference type="InterPro" id="IPR027954">
    <property type="entry name" value="Transcobalamin-like_C"/>
</dbReference>
<name>A0A5C6C9P9_9BACT</name>
<evidence type="ECO:0000313" key="3">
    <source>
        <dbReference type="EMBL" id="TWU20114.1"/>
    </source>
</evidence>
<feature type="domain" description="Transcobalamin-like C-terminal" evidence="2">
    <location>
        <begin position="96"/>
        <end position="165"/>
    </location>
</feature>
<dbReference type="Proteomes" id="UP000316304">
    <property type="component" value="Unassembled WGS sequence"/>
</dbReference>
<feature type="region of interest" description="Disordered" evidence="1">
    <location>
        <begin position="41"/>
        <end position="63"/>
    </location>
</feature>
<dbReference type="AlphaFoldDB" id="A0A5C6C9P9"/>
<keyword evidence="4" id="KW-1185">Reference proteome</keyword>
<protein>
    <recommendedName>
        <fullName evidence="2">Transcobalamin-like C-terminal domain-containing protein</fullName>
    </recommendedName>
</protein>
<accession>A0A5C6C9P9</accession>
<proteinExistence type="predicted"/>
<reference evidence="3 4" key="1">
    <citation type="submission" date="2019-02" db="EMBL/GenBank/DDBJ databases">
        <title>Deep-cultivation of Planctomycetes and their phenomic and genomic characterization uncovers novel biology.</title>
        <authorList>
            <person name="Wiegand S."/>
            <person name="Jogler M."/>
            <person name="Boedeker C."/>
            <person name="Pinto D."/>
            <person name="Vollmers J."/>
            <person name="Rivas-Marin E."/>
            <person name="Kohn T."/>
            <person name="Peeters S.H."/>
            <person name="Heuer A."/>
            <person name="Rast P."/>
            <person name="Oberbeckmann S."/>
            <person name="Bunk B."/>
            <person name="Jeske O."/>
            <person name="Meyerdierks A."/>
            <person name="Storesund J.E."/>
            <person name="Kallscheuer N."/>
            <person name="Luecker S."/>
            <person name="Lage O.M."/>
            <person name="Pohl T."/>
            <person name="Merkel B.J."/>
            <person name="Hornburger P."/>
            <person name="Mueller R.-W."/>
            <person name="Bruemmer F."/>
            <person name="Labrenz M."/>
            <person name="Spormann A.M."/>
            <person name="Op Den Camp H."/>
            <person name="Overmann J."/>
            <person name="Amann R."/>
            <person name="Jetten M.S.M."/>
            <person name="Mascher T."/>
            <person name="Medema M.H."/>
            <person name="Devos D.P."/>
            <person name="Kaster A.-K."/>
            <person name="Ovreas L."/>
            <person name="Rohde M."/>
            <person name="Galperin M.Y."/>
            <person name="Jogler C."/>
        </authorList>
    </citation>
    <scope>NUCLEOTIDE SEQUENCE [LARGE SCALE GENOMIC DNA]</scope>
    <source>
        <strain evidence="3 4">Pla52o</strain>
    </source>
</reference>
<dbReference type="EMBL" id="SJPT01000009">
    <property type="protein sequence ID" value="TWU20114.1"/>
    <property type="molecule type" value="Genomic_DNA"/>
</dbReference>
<evidence type="ECO:0000259" key="2">
    <source>
        <dbReference type="Pfam" id="PF14478"/>
    </source>
</evidence>